<dbReference type="Pfam" id="PF13280">
    <property type="entry name" value="WYL"/>
    <property type="match status" value="1"/>
</dbReference>
<protein>
    <submittedName>
        <fullName evidence="3">WYL domain-containing protein</fullName>
    </submittedName>
</protein>
<evidence type="ECO:0000313" key="4">
    <source>
        <dbReference type="Proteomes" id="UP000267159"/>
    </source>
</evidence>
<feature type="domain" description="WCX" evidence="2">
    <location>
        <begin position="220"/>
        <end position="295"/>
    </location>
</feature>
<dbReference type="Pfam" id="PF25583">
    <property type="entry name" value="WCX"/>
    <property type="match status" value="1"/>
</dbReference>
<dbReference type="STRING" id="1235814.GCA_000613385_04475"/>
<evidence type="ECO:0000259" key="1">
    <source>
        <dbReference type="Pfam" id="PF13280"/>
    </source>
</evidence>
<reference evidence="3 4" key="1">
    <citation type="submission" date="2018-09" db="EMBL/GenBank/DDBJ databases">
        <title>Murine metabolic-syndrome-specific gut microbial biobank.</title>
        <authorList>
            <person name="Liu C."/>
        </authorList>
    </citation>
    <scope>NUCLEOTIDE SEQUENCE [LARGE SCALE GENOMIC DNA]</scope>
    <source>
        <strain evidence="3 4">0.1X-D8-26</strain>
    </source>
</reference>
<dbReference type="PANTHER" id="PTHR34580:SF9">
    <property type="entry name" value="SLL5097 PROTEIN"/>
    <property type="match status" value="1"/>
</dbReference>
<evidence type="ECO:0000313" key="3">
    <source>
        <dbReference type="EMBL" id="RLT81310.1"/>
    </source>
</evidence>
<dbReference type="EMBL" id="RAZM01000006">
    <property type="protein sequence ID" value="RLT81310.1"/>
    <property type="molecule type" value="Genomic_DNA"/>
</dbReference>
<dbReference type="PANTHER" id="PTHR34580">
    <property type="match status" value="1"/>
</dbReference>
<gene>
    <name evidence="3" type="ORF">D7Y07_03410</name>
</gene>
<dbReference type="AlphaFoldDB" id="A0A3L7Z5U7"/>
<name>A0A3L7Z5U7_9BACE</name>
<feature type="domain" description="WYL" evidence="1">
    <location>
        <begin position="121"/>
        <end position="187"/>
    </location>
</feature>
<organism evidence="3 4">
    <name type="scientific">Bacteroides acidifaciens</name>
    <dbReference type="NCBI Taxonomy" id="85831"/>
    <lineage>
        <taxon>Bacteria</taxon>
        <taxon>Pseudomonadati</taxon>
        <taxon>Bacteroidota</taxon>
        <taxon>Bacteroidia</taxon>
        <taxon>Bacteroidales</taxon>
        <taxon>Bacteroidaceae</taxon>
        <taxon>Bacteroides</taxon>
    </lineage>
</organism>
<dbReference type="RefSeq" id="WP_121765679.1">
    <property type="nucleotide sequence ID" value="NZ_CAMXQH010000009.1"/>
</dbReference>
<dbReference type="InterPro" id="IPR057727">
    <property type="entry name" value="WCX_dom"/>
</dbReference>
<dbReference type="PROSITE" id="PS52050">
    <property type="entry name" value="WYL"/>
    <property type="match status" value="1"/>
</dbReference>
<dbReference type="Proteomes" id="UP000267159">
    <property type="component" value="Unassembled WGS sequence"/>
</dbReference>
<proteinExistence type="predicted"/>
<dbReference type="InterPro" id="IPR051534">
    <property type="entry name" value="CBASS_pafABC_assoc_protein"/>
</dbReference>
<evidence type="ECO:0000259" key="2">
    <source>
        <dbReference type="Pfam" id="PF25583"/>
    </source>
</evidence>
<sequence length="300" mass="36088">MAKDLFNRYLWLVDTIYRAGTITLDEINRKWLRCEMSNGEKIPNRTFHNHRKAIEELFDINIECDRHNGGNYYIENTEELKKEGLRKWMLNIFAVNTVLNESRKLRDKILPEEYPSGEQYLIPIIESIDNHKTLEITYQGHWQDKSYTFQIEPYCIKAFKQRWYVAARSPYYDKVLIYSLDRILEMKQTDLPFEYPQTFHPKAYFDDSFGVIVDEEYDVEKISIKVYGNQCKYFRSLPLHHSQEESETHSNYSIFTFRLRPTYDFCQAILSHGDFVEVLEPQWFRIQIGTTIQKMNQLYE</sequence>
<comment type="caution">
    <text evidence="3">The sequence shown here is derived from an EMBL/GenBank/DDBJ whole genome shotgun (WGS) entry which is preliminary data.</text>
</comment>
<dbReference type="InterPro" id="IPR026881">
    <property type="entry name" value="WYL_dom"/>
</dbReference>
<accession>A0A3L7Z5U7</accession>